<reference evidence="8" key="2">
    <citation type="journal article" date="2018" name="BMC Genomics">
        <title>A manually annotated Actinidia chinensis var. chinensis (kiwifruit) genome highlights the challenges associated with draft genomes and gene prediction in plants.</title>
        <authorList>
            <person name="Pilkington S.M."/>
            <person name="Crowhurst R."/>
            <person name="Hilario E."/>
            <person name="Nardozza S."/>
            <person name="Fraser L."/>
            <person name="Peng Y."/>
            <person name="Gunaseelan K."/>
            <person name="Simpson R."/>
            <person name="Tahir J."/>
            <person name="Deroles S.C."/>
            <person name="Templeton K."/>
            <person name="Luo Z."/>
            <person name="Davy M."/>
            <person name="Cheng C."/>
            <person name="McNeilage M."/>
            <person name="Scaglione D."/>
            <person name="Liu Y."/>
            <person name="Zhang Q."/>
            <person name="Datson P."/>
            <person name="De Silva N."/>
            <person name="Gardiner S.E."/>
            <person name="Bassett H."/>
            <person name="Chagne D."/>
            <person name="McCallum J."/>
            <person name="Dzierzon H."/>
            <person name="Deng C."/>
            <person name="Wang Y.Y."/>
            <person name="Barron L."/>
            <person name="Manako K."/>
            <person name="Bowen J."/>
            <person name="Foster T.M."/>
            <person name="Erridge Z.A."/>
            <person name="Tiffin H."/>
            <person name="Waite C.N."/>
            <person name="Davies K.M."/>
            <person name="Grierson E.P."/>
            <person name="Laing W.A."/>
            <person name="Kirk R."/>
            <person name="Chen X."/>
            <person name="Wood M."/>
            <person name="Montefiori M."/>
            <person name="Brummell D.A."/>
            <person name="Schwinn K.E."/>
            <person name="Catanach A."/>
            <person name="Fullerton C."/>
            <person name="Li D."/>
            <person name="Meiyalaghan S."/>
            <person name="Nieuwenhuizen N."/>
            <person name="Read N."/>
            <person name="Prakash R."/>
            <person name="Hunter D."/>
            <person name="Zhang H."/>
            <person name="McKenzie M."/>
            <person name="Knabel M."/>
            <person name="Harris A."/>
            <person name="Allan A.C."/>
            <person name="Gleave A."/>
            <person name="Chen A."/>
            <person name="Janssen B.J."/>
            <person name="Plunkett B."/>
            <person name="Ampomah-Dwamena C."/>
            <person name="Voogd C."/>
            <person name="Leif D."/>
            <person name="Lafferty D."/>
            <person name="Souleyre E.J.F."/>
            <person name="Varkonyi-Gasic E."/>
            <person name="Gambi F."/>
            <person name="Hanley J."/>
            <person name="Yao J.L."/>
            <person name="Cheung J."/>
            <person name="David K.M."/>
            <person name="Warren B."/>
            <person name="Marsh K."/>
            <person name="Snowden K.C."/>
            <person name="Lin-Wang K."/>
            <person name="Brian L."/>
            <person name="Martinez-Sanchez M."/>
            <person name="Wang M."/>
            <person name="Ileperuma N."/>
            <person name="Macnee N."/>
            <person name="Campin R."/>
            <person name="McAtee P."/>
            <person name="Drummond R.S.M."/>
            <person name="Espley R.V."/>
            <person name="Ireland H.S."/>
            <person name="Wu R."/>
            <person name="Atkinson R.G."/>
            <person name="Karunairetnam S."/>
            <person name="Bulley S."/>
            <person name="Chunkath S."/>
            <person name="Hanley Z."/>
            <person name="Storey R."/>
            <person name="Thrimawithana A.H."/>
            <person name="Thomson S."/>
            <person name="David C."/>
            <person name="Testolin R."/>
            <person name="Huang H."/>
            <person name="Hellens R.P."/>
            <person name="Schaffer R.J."/>
        </authorList>
    </citation>
    <scope>NUCLEOTIDE SEQUENCE [LARGE SCALE GENOMIC DNA]</scope>
    <source>
        <strain evidence="8">cv. Red5</strain>
    </source>
</reference>
<organism evidence="7 8">
    <name type="scientific">Actinidia chinensis var. chinensis</name>
    <name type="common">Chinese soft-hair kiwi</name>
    <dbReference type="NCBI Taxonomy" id="1590841"/>
    <lineage>
        <taxon>Eukaryota</taxon>
        <taxon>Viridiplantae</taxon>
        <taxon>Streptophyta</taxon>
        <taxon>Embryophyta</taxon>
        <taxon>Tracheophyta</taxon>
        <taxon>Spermatophyta</taxon>
        <taxon>Magnoliopsida</taxon>
        <taxon>eudicotyledons</taxon>
        <taxon>Gunneridae</taxon>
        <taxon>Pentapetalae</taxon>
        <taxon>asterids</taxon>
        <taxon>Ericales</taxon>
        <taxon>Actinidiaceae</taxon>
        <taxon>Actinidia</taxon>
    </lineage>
</organism>
<dbReference type="EMBL" id="NKQK01000011">
    <property type="protein sequence ID" value="PSS17849.1"/>
    <property type="molecule type" value="Genomic_DNA"/>
</dbReference>
<dbReference type="Gene3D" id="2.60.40.420">
    <property type="entry name" value="Cupredoxins - blue copper proteins"/>
    <property type="match status" value="1"/>
</dbReference>
<keyword evidence="2" id="KW-0186">Copper</keyword>
<keyword evidence="4" id="KW-0325">Glycoprotein</keyword>
<dbReference type="InterPro" id="IPR028871">
    <property type="entry name" value="BlueCu_1_BS"/>
</dbReference>
<comment type="caution">
    <text evidence="7">The sequence shown here is derived from an EMBL/GenBank/DDBJ whole genome shotgun (WGS) entry which is preliminary data.</text>
</comment>
<dbReference type="PANTHER" id="PTHR33021">
    <property type="entry name" value="BLUE COPPER PROTEIN"/>
    <property type="match status" value="1"/>
</dbReference>
<evidence type="ECO:0000256" key="5">
    <source>
        <dbReference type="SAM" id="MobiDB-lite"/>
    </source>
</evidence>
<dbReference type="SUPFAM" id="SSF49503">
    <property type="entry name" value="Cupredoxins"/>
    <property type="match status" value="1"/>
</dbReference>
<dbReference type="InterPro" id="IPR008972">
    <property type="entry name" value="Cupredoxin"/>
</dbReference>
<dbReference type="STRING" id="1590841.A0A2R6QZR3"/>
<dbReference type="GO" id="GO:0005886">
    <property type="term" value="C:plasma membrane"/>
    <property type="evidence" value="ECO:0007669"/>
    <property type="project" value="TreeGrafter"/>
</dbReference>
<keyword evidence="1" id="KW-0479">Metal-binding</keyword>
<dbReference type="PROSITE" id="PS00196">
    <property type="entry name" value="COPPER_BLUE"/>
    <property type="match status" value="1"/>
</dbReference>
<dbReference type="GO" id="GO:0046872">
    <property type="term" value="F:metal ion binding"/>
    <property type="evidence" value="ECO:0007669"/>
    <property type="project" value="UniProtKB-KW"/>
</dbReference>
<dbReference type="GO" id="GO:0009055">
    <property type="term" value="F:electron transfer activity"/>
    <property type="evidence" value="ECO:0007669"/>
    <property type="project" value="InterPro"/>
</dbReference>
<sequence length="236" mass="23818">MLQCATAQTVHVVGDNIGWTIPSNGAEGYISWASSKTFLIGDTLIFNFATNAHDVVQVPKASFDTCSDDNEIGNPITTGPANVTLTSAGDHYYICSFGSHCQAGQKLAITVSTTPGAAAPPTTPSTPTTPATPSPTSSTAPEACPPEAPTPKADGPTATTTPSTPTPPPATPPPTSSPAPEACPPEAPTPKADGPTPPTTTSTRPEVLPPSPDSASSTVFAGFSLTLLGFAVGFFL</sequence>
<dbReference type="Pfam" id="PF02298">
    <property type="entry name" value="Cu_bind_like"/>
    <property type="match status" value="1"/>
</dbReference>
<dbReference type="FunFam" id="2.60.40.420:FF:000034">
    <property type="entry name" value="Cupredoxin superfamily protein"/>
    <property type="match status" value="1"/>
</dbReference>
<dbReference type="AlphaFoldDB" id="A0A2R6QZR3"/>
<dbReference type="PRINTS" id="PR01217">
    <property type="entry name" value="PRICHEXTENSN"/>
</dbReference>
<evidence type="ECO:0000259" key="6">
    <source>
        <dbReference type="PROSITE" id="PS51485"/>
    </source>
</evidence>
<dbReference type="InParanoid" id="A0A2R6QZR3"/>
<keyword evidence="3" id="KW-1015">Disulfide bond</keyword>
<gene>
    <name evidence="7" type="ORF">CEY00_Acc12540</name>
</gene>
<proteinExistence type="predicted"/>
<protein>
    <submittedName>
        <fullName evidence="7">Cucumber peeling cupredoxin like</fullName>
    </submittedName>
</protein>
<accession>A0A2R6QZR3</accession>
<dbReference type="CDD" id="cd13920">
    <property type="entry name" value="Stellacyanin"/>
    <property type="match status" value="1"/>
</dbReference>
<keyword evidence="8" id="KW-1185">Reference proteome</keyword>
<feature type="region of interest" description="Disordered" evidence="5">
    <location>
        <begin position="114"/>
        <end position="216"/>
    </location>
</feature>
<dbReference type="OrthoDB" id="5421909at2759"/>
<dbReference type="OMA" id="MAMKMGK"/>
<dbReference type="Proteomes" id="UP000241394">
    <property type="component" value="Chromosome LG11"/>
</dbReference>
<dbReference type="InterPro" id="IPR003245">
    <property type="entry name" value="Phytocyanin_dom"/>
</dbReference>
<dbReference type="Gramene" id="PSS17849">
    <property type="protein sequence ID" value="PSS17849"/>
    <property type="gene ID" value="CEY00_Acc12540"/>
</dbReference>
<dbReference type="PANTHER" id="PTHR33021:SF189">
    <property type="entry name" value="CUCUMBER PEELING CUPREDOXIN-LIKE"/>
    <property type="match status" value="1"/>
</dbReference>
<feature type="compositionally biased region" description="Low complexity" evidence="5">
    <location>
        <begin position="150"/>
        <end position="163"/>
    </location>
</feature>
<evidence type="ECO:0000256" key="4">
    <source>
        <dbReference type="ARBA" id="ARBA00023180"/>
    </source>
</evidence>
<evidence type="ECO:0000256" key="2">
    <source>
        <dbReference type="ARBA" id="ARBA00023008"/>
    </source>
</evidence>
<evidence type="ECO:0000256" key="1">
    <source>
        <dbReference type="ARBA" id="ARBA00022723"/>
    </source>
</evidence>
<reference evidence="7 8" key="1">
    <citation type="submission" date="2017-07" db="EMBL/GenBank/DDBJ databases">
        <title>An improved, manually edited Actinidia chinensis var. chinensis (kiwifruit) genome highlights the challenges associated with draft genomes and gene prediction in plants.</title>
        <authorList>
            <person name="Pilkington S."/>
            <person name="Crowhurst R."/>
            <person name="Hilario E."/>
            <person name="Nardozza S."/>
            <person name="Fraser L."/>
            <person name="Peng Y."/>
            <person name="Gunaseelan K."/>
            <person name="Simpson R."/>
            <person name="Tahir J."/>
            <person name="Deroles S."/>
            <person name="Templeton K."/>
            <person name="Luo Z."/>
            <person name="Davy M."/>
            <person name="Cheng C."/>
            <person name="Mcneilage M."/>
            <person name="Scaglione D."/>
            <person name="Liu Y."/>
            <person name="Zhang Q."/>
            <person name="Datson P."/>
            <person name="De Silva N."/>
            <person name="Gardiner S."/>
            <person name="Bassett H."/>
            <person name="Chagne D."/>
            <person name="Mccallum J."/>
            <person name="Dzierzon H."/>
            <person name="Deng C."/>
            <person name="Wang Y.-Y."/>
            <person name="Barron N."/>
            <person name="Manako K."/>
            <person name="Bowen J."/>
            <person name="Foster T."/>
            <person name="Erridge Z."/>
            <person name="Tiffin H."/>
            <person name="Waite C."/>
            <person name="Davies K."/>
            <person name="Grierson E."/>
            <person name="Laing W."/>
            <person name="Kirk R."/>
            <person name="Chen X."/>
            <person name="Wood M."/>
            <person name="Montefiori M."/>
            <person name="Brummell D."/>
            <person name="Schwinn K."/>
            <person name="Catanach A."/>
            <person name="Fullerton C."/>
            <person name="Li D."/>
            <person name="Meiyalaghan S."/>
            <person name="Nieuwenhuizen N."/>
            <person name="Read N."/>
            <person name="Prakash R."/>
            <person name="Hunter D."/>
            <person name="Zhang H."/>
            <person name="Mckenzie M."/>
            <person name="Knabel M."/>
            <person name="Harris A."/>
            <person name="Allan A."/>
            <person name="Chen A."/>
            <person name="Janssen B."/>
            <person name="Plunkett B."/>
            <person name="Dwamena C."/>
            <person name="Voogd C."/>
            <person name="Leif D."/>
            <person name="Lafferty D."/>
            <person name="Souleyre E."/>
            <person name="Varkonyi-Gasic E."/>
            <person name="Gambi F."/>
            <person name="Hanley J."/>
            <person name="Yao J.-L."/>
            <person name="Cheung J."/>
            <person name="David K."/>
            <person name="Warren B."/>
            <person name="Marsh K."/>
            <person name="Snowden K."/>
            <person name="Lin-Wang K."/>
            <person name="Brian L."/>
            <person name="Martinez-Sanchez M."/>
            <person name="Wang M."/>
            <person name="Ileperuma N."/>
            <person name="Macnee N."/>
            <person name="Campin R."/>
            <person name="Mcatee P."/>
            <person name="Drummond R."/>
            <person name="Espley R."/>
            <person name="Ireland H."/>
            <person name="Wu R."/>
            <person name="Atkinson R."/>
            <person name="Karunairetnam S."/>
            <person name="Bulley S."/>
            <person name="Chunkath S."/>
            <person name="Hanley Z."/>
            <person name="Storey R."/>
            <person name="Thrimawithana A."/>
            <person name="Thomson S."/>
            <person name="David C."/>
            <person name="Testolin R."/>
        </authorList>
    </citation>
    <scope>NUCLEOTIDE SEQUENCE [LARGE SCALE GENOMIC DNA]</scope>
    <source>
        <strain evidence="8">cv. Red5</strain>
        <tissue evidence="7">Young leaf</tissue>
    </source>
</reference>
<evidence type="ECO:0000313" key="8">
    <source>
        <dbReference type="Proteomes" id="UP000241394"/>
    </source>
</evidence>
<feature type="domain" description="Phytocyanin" evidence="6">
    <location>
        <begin position="9"/>
        <end position="113"/>
    </location>
</feature>
<feature type="compositionally biased region" description="Low complexity" evidence="5">
    <location>
        <begin position="114"/>
        <end position="142"/>
    </location>
</feature>
<evidence type="ECO:0000313" key="7">
    <source>
        <dbReference type="EMBL" id="PSS17849.1"/>
    </source>
</evidence>
<name>A0A2R6QZR3_ACTCC</name>
<dbReference type="InterPro" id="IPR039391">
    <property type="entry name" value="Phytocyanin-like"/>
</dbReference>
<evidence type="ECO:0000256" key="3">
    <source>
        <dbReference type="ARBA" id="ARBA00023157"/>
    </source>
</evidence>
<feature type="compositionally biased region" description="Pro residues" evidence="5">
    <location>
        <begin position="164"/>
        <end position="188"/>
    </location>
</feature>
<dbReference type="PROSITE" id="PS51485">
    <property type="entry name" value="PHYTOCYANIN"/>
    <property type="match status" value="1"/>
</dbReference>